<dbReference type="EMBL" id="FOFD01000001">
    <property type="protein sequence ID" value="SEQ06649.1"/>
    <property type="molecule type" value="Genomic_DNA"/>
</dbReference>
<evidence type="ECO:0000313" key="1">
    <source>
        <dbReference type="EMBL" id="SEQ06649.1"/>
    </source>
</evidence>
<organism evidence="1 2">
    <name type="scientific">Natrinema salaciae</name>
    <dbReference type="NCBI Taxonomy" id="1186196"/>
    <lineage>
        <taxon>Archaea</taxon>
        <taxon>Methanobacteriati</taxon>
        <taxon>Methanobacteriota</taxon>
        <taxon>Stenosarchaea group</taxon>
        <taxon>Halobacteria</taxon>
        <taxon>Halobacteriales</taxon>
        <taxon>Natrialbaceae</taxon>
        <taxon>Natrinema</taxon>
    </lineage>
</organism>
<evidence type="ECO:0000313" key="2">
    <source>
        <dbReference type="Proteomes" id="UP000199114"/>
    </source>
</evidence>
<dbReference type="AlphaFoldDB" id="A0A1H9CZT0"/>
<sequence length="99" mass="11095">MRRPVAAGRRVRRNPTVTAIGHRVFPRWLWYESVPEVTPVGNNDDKQRAAAKCDHCGEIGIVQVRPDGSFQPLGQSDFCDCEPSALQVLETDLDHDEIP</sequence>
<accession>A0A1H9CZT0</accession>
<proteinExistence type="predicted"/>
<name>A0A1H9CZT0_9EURY</name>
<keyword evidence="2" id="KW-1185">Reference proteome</keyword>
<dbReference type="Proteomes" id="UP000199114">
    <property type="component" value="Unassembled WGS sequence"/>
</dbReference>
<protein>
    <submittedName>
        <fullName evidence="1">Uncharacterized protein</fullName>
    </submittedName>
</protein>
<reference evidence="2" key="1">
    <citation type="submission" date="2016-10" db="EMBL/GenBank/DDBJ databases">
        <authorList>
            <person name="Varghese N."/>
            <person name="Submissions S."/>
        </authorList>
    </citation>
    <scope>NUCLEOTIDE SEQUENCE [LARGE SCALE GENOMIC DNA]</scope>
    <source>
        <strain evidence="2">DSM 25055</strain>
    </source>
</reference>
<gene>
    <name evidence="1" type="ORF">SAMN04489841_1204</name>
</gene>